<dbReference type="PROSITE" id="PS00076">
    <property type="entry name" value="PYRIDINE_REDOX_1"/>
    <property type="match status" value="1"/>
</dbReference>
<dbReference type="GO" id="GO:0003955">
    <property type="term" value="F:NAD(P)H dehydrogenase (quinone) activity"/>
    <property type="evidence" value="ECO:0007669"/>
    <property type="project" value="TreeGrafter"/>
</dbReference>
<dbReference type="InterPro" id="IPR036188">
    <property type="entry name" value="FAD/NAD-bd_sf"/>
</dbReference>
<dbReference type="PRINTS" id="PR00411">
    <property type="entry name" value="PNDRDTASEI"/>
</dbReference>
<feature type="binding site" evidence="9">
    <location>
        <begin position="138"/>
        <end position="140"/>
    </location>
    <ligand>
        <name>FAD</name>
        <dbReference type="ChEBI" id="CHEBI:57692"/>
    </ligand>
</feature>
<feature type="disulfide bond" description="Redox-active" evidence="10">
    <location>
        <begin position="42"/>
        <end position="47"/>
    </location>
</feature>
<comment type="cofactor">
    <cofactor evidence="9">
        <name>FAD</name>
        <dbReference type="ChEBI" id="CHEBI:57692"/>
    </cofactor>
    <text evidence="9">Binds 1 FAD per subunit.</text>
</comment>
<keyword evidence="9" id="KW-0520">NAD</keyword>
<dbReference type="KEGG" id="nneo:PQG83_08325"/>
<sequence>MTHSHDLIIIGGGSAGYAAARTAQAEGADVGIVDQGPLGGLCILRGCMPTKAILRSSDLAALIRRASEFGLHSTNLQVNLAAIIERKNRLIKEFAEDRIQALQHPRFALYQEHAHFVSPTTIQAGPHRLSAKAYIIATGSVVSHIPIPGLKEAGYLTSDEALELETLPESMIILGGGPVALEFAQFFSRIGVMVSLIQRSAHILSDSDVDLVRPVEAHLQAEGMKMYTNTQIQYLSTSGGQKTLHFLHQGQKKEVTATSILQALGRRPNIDGLNLEAAQVAHQPNAILVNKDMRTSQPHIFAIGDVNGGYEIVHIAIEEGEIAGWNAVHPNLPPKHFDSRLKTQVVFTDPQLASVGLSERECLDRQLPYLVASYPFNDHGKSLCLGETYGHVKVLCDPQSGEILGGHIVGPEASELIHELIAIMYFRGTVHDLLRIPHYHPTLAEILTYPAEELIGKLSPM</sequence>
<dbReference type="PANTHER" id="PTHR43014:SF4">
    <property type="entry name" value="PYRIDINE NUCLEOTIDE-DISULFIDE OXIDOREDUCTASE RCLA-RELATED"/>
    <property type="match status" value="1"/>
</dbReference>
<dbReference type="InterPro" id="IPR016156">
    <property type="entry name" value="FAD/NAD-linked_Rdtase_dimer_sf"/>
</dbReference>
<keyword evidence="15" id="KW-1185">Reference proteome</keyword>
<dbReference type="Gene3D" id="3.50.50.60">
    <property type="entry name" value="FAD/NAD(P)-binding domain"/>
    <property type="match status" value="2"/>
</dbReference>
<gene>
    <name evidence="14" type="ORF">PQG83_08325</name>
</gene>
<keyword evidence="9" id="KW-0547">Nucleotide-binding</keyword>
<comment type="similarity">
    <text evidence="1 11">Belongs to the class-I pyridine nucleotide-disulfide oxidoreductase family.</text>
</comment>
<accession>A0AA96GUD7</accession>
<dbReference type="Pfam" id="PF07992">
    <property type="entry name" value="Pyr_redox_2"/>
    <property type="match status" value="1"/>
</dbReference>
<evidence type="ECO:0000259" key="12">
    <source>
        <dbReference type="Pfam" id="PF02852"/>
    </source>
</evidence>
<feature type="domain" description="FAD/NAD(P)-binding" evidence="13">
    <location>
        <begin position="6"/>
        <end position="320"/>
    </location>
</feature>
<dbReference type="PANTHER" id="PTHR43014">
    <property type="entry name" value="MERCURIC REDUCTASE"/>
    <property type="match status" value="1"/>
</dbReference>
<dbReference type="Proteomes" id="UP001302494">
    <property type="component" value="Chromosome"/>
</dbReference>
<evidence type="ECO:0000256" key="9">
    <source>
        <dbReference type="PIRSR" id="PIRSR000350-3"/>
    </source>
</evidence>
<keyword evidence="3 9" id="KW-0274">FAD</keyword>
<keyword evidence="7 11" id="KW-0676">Redox-active center</keyword>
<reference evidence="14 15" key="1">
    <citation type="submission" date="2023-01" db="EMBL/GenBank/DDBJ databases">
        <title>Cultivation and genomic characterization of new, ubiquitous marine nitrite-oxidizing bacteria from the Nitrospirales.</title>
        <authorList>
            <person name="Mueller A.J."/>
            <person name="Daebeler A."/>
            <person name="Herbold C.W."/>
            <person name="Kirkegaard R.H."/>
            <person name="Daims H."/>
        </authorList>
    </citation>
    <scope>NUCLEOTIDE SEQUENCE [LARGE SCALE GENOMIC DNA]</scope>
    <source>
        <strain evidence="14 15">DK</strain>
    </source>
</reference>
<feature type="domain" description="Pyridine nucleotide-disulphide oxidoreductase dimerisation" evidence="12">
    <location>
        <begin position="344"/>
        <end position="448"/>
    </location>
</feature>
<dbReference type="RefSeq" id="WP_312748432.1">
    <property type="nucleotide sequence ID" value="NZ_CP116968.1"/>
</dbReference>
<feature type="binding site" evidence="9">
    <location>
        <position position="265"/>
    </location>
    <ligand>
        <name>NAD(+)</name>
        <dbReference type="ChEBI" id="CHEBI:57540"/>
    </ligand>
</feature>
<feature type="active site" description="Proton acceptor" evidence="8">
    <location>
        <position position="440"/>
    </location>
</feature>
<evidence type="ECO:0000256" key="5">
    <source>
        <dbReference type="ARBA" id="ARBA00023002"/>
    </source>
</evidence>
<evidence type="ECO:0000256" key="11">
    <source>
        <dbReference type="RuleBase" id="RU003691"/>
    </source>
</evidence>
<proteinExistence type="inferred from homology"/>
<organism evidence="14 15">
    <name type="scientific">Candidatus Nitrospira neomarina</name>
    <dbReference type="NCBI Taxonomy" id="3020899"/>
    <lineage>
        <taxon>Bacteria</taxon>
        <taxon>Pseudomonadati</taxon>
        <taxon>Nitrospirota</taxon>
        <taxon>Nitrospiria</taxon>
        <taxon>Nitrospirales</taxon>
        <taxon>Nitrospiraceae</taxon>
        <taxon>Nitrospira</taxon>
    </lineage>
</organism>
<dbReference type="FunFam" id="3.30.390.30:FF:000001">
    <property type="entry name" value="Dihydrolipoyl dehydrogenase"/>
    <property type="match status" value="1"/>
</dbReference>
<dbReference type="PIRSF" id="PIRSF000350">
    <property type="entry name" value="Mercury_reductase_MerA"/>
    <property type="match status" value="1"/>
</dbReference>
<evidence type="ECO:0000256" key="7">
    <source>
        <dbReference type="ARBA" id="ARBA00023284"/>
    </source>
</evidence>
<dbReference type="InterPro" id="IPR012999">
    <property type="entry name" value="Pyr_OxRdtase_I_AS"/>
</dbReference>
<keyword evidence="6" id="KW-1015">Disulfide bond</keyword>
<keyword evidence="5 11" id="KW-0560">Oxidoreductase</keyword>
<evidence type="ECO:0000256" key="1">
    <source>
        <dbReference type="ARBA" id="ARBA00007532"/>
    </source>
</evidence>
<evidence type="ECO:0000256" key="10">
    <source>
        <dbReference type="PIRSR" id="PIRSR000350-4"/>
    </source>
</evidence>
<evidence type="ECO:0000256" key="6">
    <source>
        <dbReference type="ARBA" id="ARBA00023157"/>
    </source>
</evidence>
<dbReference type="Pfam" id="PF02852">
    <property type="entry name" value="Pyr_redox_dim"/>
    <property type="match status" value="1"/>
</dbReference>
<dbReference type="InterPro" id="IPR023753">
    <property type="entry name" value="FAD/NAD-binding_dom"/>
</dbReference>
<evidence type="ECO:0000313" key="15">
    <source>
        <dbReference type="Proteomes" id="UP001302494"/>
    </source>
</evidence>
<dbReference type="SUPFAM" id="SSF51905">
    <property type="entry name" value="FAD/NAD(P)-binding domain"/>
    <property type="match status" value="1"/>
</dbReference>
<evidence type="ECO:0000259" key="13">
    <source>
        <dbReference type="Pfam" id="PF07992"/>
    </source>
</evidence>
<dbReference type="SUPFAM" id="SSF55424">
    <property type="entry name" value="FAD/NAD-linked reductases, dimerisation (C-terminal) domain"/>
    <property type="match status" value="1"/>
</dbReference>
<keyword evidence="2 11" id="KW-0285">Flavoprotein</keyword>
<dbReference type="EMBL" id="CP116968">
    <property type="protein sequence ID" value="WNM63746.1"/>
    <property type="molecule type" value="Genomic_DNA"/>
</dbReference>
<evidence type="ECO:0000256" key="2">
    <source>
        <dbReference type="ARBA" id="ARBA00022630"/>
    </source>
</evidence>
<evidence type="ECO:0000256" key="3">
    <source>
        <dbReference type="ARBA" id="ARBA00022827"/>
    </source>
</evidence>
<protein>
    <submittedName>
        <fullName evidence="14">Dihydrolipoyl dehydrogenase</fullName>
    </submittedName>
</protein>
<keyword evidence="4" id="KW-0521">NADP</keyword>
<feature type="binding site" evidence="9">
    <location>
        <position position="305"/>
    </location>
    <ligand>
        <name>NAD(+)</name>
        <dbReference type="ChEBI" id="CHEBI:57540"/>
    </ligand>
</feature>
<feature type="binding site" evidence="9">
    <location>
        <position position="51"/>
    </location>
    <ligand>
        <name>FAD</name>
        <dbReference type="ChEBI" id="CHEBI:57692"/>
    </ligand>
</feature>
<name>A0AA96GUD7_9BACT</name>
<dbReference type="Gene3D" id="3.30.390.30">
    <property type="match status" value="1"/>
</dbReference>
<evidence type="ECO:0000256" key="4">
    <source>
        <dbReference type="ARBA" id="ARBA00022857"/>
    </source>
</evidence>
<dbReference type="InterPro" id="IPR001100">
    <property type="entry name" value="Pyr_nuc-diS_OxRdtase"/>
</dbReference>
<dbReference type="GO" id="GO:0050660">
    <property type="term" value="F:flavin adenine dinucleotide binding"/>
    <property type="evidence" value="ECO:0007669"/>
    <property type="project" value="TreeGrafter"/>
</dbReference>
<dbReference type="InterPro" id="IPR004099">
    <property type="entry name" value="Pyr_nucl-diS_OxRdtase_dimer"/>
</dbReference>
<dbReference type="GO" id="GO:0016668">
    <property type="term" value="F:oxidoreductase activity, acting on a sulfur group of donors, NAD(P) as acceptor"/>
    <property type="evidence" value="ECO:0007669"/>
    <property type="project" value="InterPro"/>
</dbReference>
<dbReference type="PRINTS" id="PR00368">
    <property type="entry name" value="FADPNR"/>
</dbReference>
<evidence type="ECO:0000313" key="14">
    <source>
        <dbReference type="EMBL" id="WNM63746.1"/>
    </source>
</evidence>
<feature type="binding site" evidence="9">
    <location>
        <begin position="175"/>
        <end position="182"/>
    </location>
    <ligand>
        <name>NAD(+)</name>
        <dbReference type="ChEBI" id="CHEBI:57540"/>
    </ligand>
</feature>
<evidence type="ECO:0000256" key="8">
    <source>
        <dbReference type="PIRSR" id="PIRSR000350-2"/>
    </source>
</evidence>
<dbReference type="AlphaFoldDB" id="A0AA96GUD7"/>